<feature type="compositionally biased region" description="Basic and acidic residues" evidence="4">
    <location>
        <begin position="402"/>
        <end position="418"/>
    </location>
</feature>
<proteinExistence type="predicted"/>
<name>A0A7S3ECG6_9RHOD</name>
<evidence type="ECO:0000313" key="10">
    <source>
        <dbReference type="EMBL" id="CAE0043034.1"/>
    </source>
</evidence>
<dbReference type="Gene3D" id="2.30.29.30">
    <property type="entry name" value="Pleckstrin-homology domain (PH domain)/Phosphotyrosine-binding domain (PTB)"/>
    <property type="match status" value="1"/>
</dbReference>
<accession>A0A7S3ECG6</accession>
<dbReference type="AlphaFoldDB" id="A0A7S3ECG6"/>
<dbReference type="EMBL" id="HBHW01014195">
    <property type="protein sequence ID" value="CAE0043030.1"/>
    <property type="molecule type" value="Transcribed_RNA"/>
</dbReference>
<evidence type="ECO:0000256" key="2">
    <source>
        <dbReference type="ARBA" id="ARBA00022840"/>
    </source>
</evidence>
<dbReference type="PROSITE" id="PS50011">
    <property type="entry name" value="PROTEIN_KINASE_DOM"/>
    <property type="match status" value="1"/>
</dbReference>
<evidence type="ECO:0000313" key="9">
    <source>
        <dbReference type="EMBL" id="CAE0043033.1"/>
    </source>
</evidence>
<evidence type="ECO:0000313" key="11">
    <source>
        <dbReference type="EMBL" id="CAE0043035.1"/>
    </source>
</evidence>
<dbReference type="EMBL" id="HBHW01014196">
    <property type="protein sequence ID" value="CAE0043031.1"/>
    <property type="molecule type" value="Transcribed_RNA"/>
</dbReference>
<dbReference type="PANTHER" id="PTHR24347">
    <property type="entry name" value="SERINE/THREONINE-PROTEIN KINASE"/>
    <property type="match status" value="1"/>
</dbReference>
<dbReference type="SMART" id="SM00220">
    <property type="entry name" value="S_TKc"/>
    <property type="match status" value="1"/>
</dbReference>
<feature type="binding site" evidence="3">
    <location>
        <position position="129"/>
    </location>
    <ligand>
        <name>ATP</name>
        <dbReference type="ChEBI" id="CHEBI:30616"/>
    </ligand>
</feature>
<dbReference type="InterPro" id="IPR017441">
    <property type="entry name" value="Protein_kinase_ATP_BS"/>
</dbReference>
<sequence>MQRLRNGVPLECSGWLKSGRFGKRRFFRLIGIMLTKHKGPDDEADWSCAMLNCEILVHREKLRVHIPKWKLLFTAETAESFDIWVKALMESSRRELTNYYDLLEVIGEGTSGIVRKAKSKCTGDMVAVKIVSKEGLSPERIHRLHCEAAIMLVVRSPQIVSTIDIFDSEDKVYVVMEYLTAGTLDECLARKPLVTESQVRMIMNEIVYGLAALHSLRIVHRDIKLENIACEFETFPLGAKLLDFGFGAIIPDASDMSNALSTMLGTWMYLAPEQVNRKPYGASVDLWAAGVLMYKCVTGKFPFEAESPNKVMKLIRTGKYEYGSEWESYSSRSRDFISKLLEPDAEARMTAVEALAHPWIAGEEKGLTFVNEDPVSDQLRAVQEMVRHAKLMFLTRGLPVQGDHRETVSTGSGDKDARYGSVPDVSPSSPASFISKYDSQTKKRPSGGGMSGIFMMGINKGFTPPTQSNKGFTPPSQSNKGFTPPHHASFSPRHEPDSPLLSSDDMSGGDGRRRRGKITLTRNFDCEDQYMNGGDWI</sequence>
<dbReference type="PROSITE" id="PS00107">
    <property type="entry name" value="PROTEIN_KINASE_ATP"/>
    <property type="match status" value="1"/>
</dbReference>
<keyword evidence="2 3" id="KW-0067">ATP-binding</keyword>
<dbReference type="SUPFAM" id="SSF50729">
    <property type="entry name" value="PH domain-like"/>
    <property type="match status" value="1"/>
</dbReference>
<feature type="compositionally biased region" description="Polar residues" evidence="4">
    <location>
        <begin position="464"/>
        <end position="481"/>
    </location>
</feature>
<dbReference type="InterPro" id="IPR011009">
    <property type="entry name" value="Kinase-like_dom_sf"/>
</dbReference>
<dbReference type="SUPFAM" id="SSF56112">
    <property type="entry name" value="Protein kinase-like (PK-like)"/>
    <property type="match status" value="1"/>
</dbReference>
<dbReference type="Gene3D" id="1.10.510.10">
    <property type="entry name" value="Transferase(Phosphotransferase) domain 1"/>
    <property type="match status" value="1"/>
</dbReference>
<dbReference type="EMBL" id="HBHW01014197">
    <property type="protein sequence ID" value="CAE0043032.1"/>
    <property type="molecule type" value="Transcribed_RNA"/>
</dbReference>
<feature type="domain" description="Protein kinase" evidence="5">
    <location>
        <begin position="100"/>
        <end position="360"/>
    </location>
</feature>
<dbReference type="Pfam" id="PF00069">
    <property type="entry name" value="Pkinase"/>
    <property type="match status" value="1"/>
</dbReference>
<feature type="compositionally biased region" description="Low complexity" evidence="4">
    <location>
        <begin position="421"/>
        <end position="432"/>
    </location>
</feature>
<evidence type="ECO:0000313" key="7">
    <source>
        <dbReference type="EMBL" id="CAE0043031.1"/>
    </source>
</evidence>
<organism evidence="10">
    <name type="scientific">Rhodosorus marinus</name>
    <dbReference type="NCBI Taxonomy" id="101924"/>
    <lineage>
        <taxon>Eukaryota</taxon>
        <taxon>Rhodophyta</taxon>
        <taxon>Stylonematophyceae</taxon>
        <taxon>Stylonematales</taxon>
        <taxon>Stylonemataceae</taxon>
        <taxon>Rhodosorus</taxon>
    </lineage>
</organism>
<dbReference type="InterPro" id="IPR011993">
    <property type="entry name" value="PH-like_dom_sf"/>
</dbReference>
<dbReference type="EMBL" id="HBHW01014199">
    <property type="protein sequence ID" value="CAE0043034.1"/>
    <property type="molecule type" value="Transcribed_RNA"/>
</dbReference>
<dbReference type="Gene3D" id="3.30.200.20">
    <property type="entry name" value="Phosphorylase Kinase, domain 1"/>
    <property type="match status" value="1"/>
</dbReference>
<dbReference type="EMBL" id="HBHW01014198">
    <property type="protein sequence ID" value="CAE0043033.1"/>
    <property type="molecule type" value="Transcribed_RNA"/>
</dbReference>
<evidence type="ECO:0000256" key="4">
    <source>
        <dbReference type="SAM" id="MobiDB-lite"/>
    </source>
</evidence>
<dbReference type="GO" id="GO:0005524">
    <property type="term" value="F:ATP binding"/>
    <property type="evidence" value="ECO:0007669"/>
    <property type="project" value="UniProtKB-UniRule"/>
</dbReference>
<keyword evidence="1 3" id="KW-0547">Nucleotide-binding</keyword>
<reference evidence="10" key="1">
    <citation type="submission" date="2021-01" db="EMBL/GenBank/DDBJ databases">
        <authorList>
            <person name="Corre E."/>
            <person name="Pelletier E."/>
            <person name="Niang G."/>
            <person name="Scheremetjew M."/>
            <person name="Finn R."/>
            <person name="Kale V."/>
            <person name="Holt S."/>
            <person name="Cochrane G."/>
            <person name="Meng A."/>
            <person name="Brown T."/>
            <person name="Cohen L."/>
        </authorList>
    </citation>
    <scope>NUCLEOTIDE SEQUENCE</scope>
    <source>
        <strain evidence="10">CCMP 769</strain>
    </source>
</reference>
<evidence type="ECO:0000313" key="8">
    <source>
        <dbReference type="EMBL" id="CAE0043032.1"/>
    </source>
</evidence>
<dbReference type="InterPro" id="IPR000719">
    <property type="entry name" value="Prot_kinase_dom"/>
</dbReference>
<evidence type="ECO:0000313" key="6">
    <source>
        <dbReference type="EMBL" id="CAE0043030.1"/>
    </source>
</evidence>
<evidence type="ECO:0000256" key="3">
    <source>
        <dbReference type="PROSITE-ProRule" id="PRU10141"/>
    </source>
</evidence>
<protein>
    <recommendedName>
        <fullName evidence="5">Protein kinase domain-containing protein</fullName>
    </recommendedName>
</protein>
<gene>
    <name evidence="6" type="ORF">RMAR00112_LOCUS11001</name>
    <name evidence="7" type="ORF">RMAR00112_LOCUS11002</name>
    <name evidence="8" type="ORF">RMAR00112_LOCUS11003</name>
    <name evidence="9" type="ORF">RMAR00112_LOCUS11004</name>
    <name evidence="10" type="ORF">RMAR00112_LOCUS11005</name>
    <name evidence="11" type="ORF">RMAR00112_LOCUS11006</name>
</gene>
<dbReference type="GO" id="GO:0004672">
    <property type="term" value="F:protein kinase activity"/>
    <property type="evidence" value="ECO:0007669"/>
    <property type="project" value="InterPro"/>
</dbReference>
<dbReference type="FunFam" id="1.10.510.10:FF:000571">
    <property type="entry name" value="Maternal embryonic leucine zipper kinase"/>
    <property type="match status" value="1"/>
</dbReference>
<dbReference type="EMBL" id="HBHW01014200">
    <property type="protein sequence ID" value="CAE0043035.1"/>
    <property type="molecule type" value="Transcribed_RNA"/>
</dbReference>
<evidence type="ECO:0000259" key="5">
    <source>
        <dbReference type="PROSITE" id="PS50011"/>
    </source>
</evidence>
<evidence type="ECO:0000256" key="1">
    <source>
        <dbReference type="ARBA" id="ARBA00022741"/>
    </source>
</evidence>
<feature type="region of interest" description="Disordered" evidence="4">
    <location>
        <begin position="402"/>
        <end position="517"/>
    </location>
</feature>